<dbReference type="InterPro" id="IPR011992">
    <property type="entry name" value="EF-hand-dom_pair"/>
</dbReference>
<dbReference type="OMA" id="IEWTLFL"/>
<reference evidence="9 10" key="1">
    <citation type="journal article" date="2015" name="Genome Biol. Evol.">
        <title>Phylogenomic analyses indicate that early fungi evolved digesting cell walls of algal ancestors of land plants.</title>
        <authorList>
            <person name="Chang Y."/>
            <person name="Wang S."/>
            <person name="Sekimoto S."/>
            <person name="Aerts A.L."/>
            <person name="Choi C."/>
            <person name="Clum A."/>
            <person name="LaButti K.M."/>
            <person name="Lindquist E.A."/>
            <person name="Yee Ngan C."/>
            <person name="Ohm R.A."/>
            <person name="Salamov A.A."/>
            <person name="Grigoriev I.V."/>
            <person name="Spatafora J.W."/>
            <person name="Berbee M.L."/>
        </authorList>
    </citation>
    <scope>NUCLEOTIDE SEQUENCE [LARGE SCALE GENOMIC DNA]</scope>
    <source>
        <strain evidence="9 10">JEL478</strain>
    </source>
</reference>
<dbReference type="GO" id="GO:0008381">
    <property type="term" value="F:mechanosensitive monoatomic ion channel activity"/>
    <property type="evidence" value="ECO:0007669"/>
    <property type="project" value="TreeGrafter"/>
</dbReference>
<feature type="transmembrane region" description="Helical" evidence="7">
    <location>
        <begin position="145"/>
        <end position="170"/>
    </location>
</feature>
<dbReference type="AlphaFoldDB" id="A0A138ZYI3"/>
<dbReference type="InterPro" id="IPR016688">
    <property type="entry name" value="MscS-like_plants/fungi"/>
</dbReference>
<feature type="compositionally biased region" description="Basic and acidic residues" evidence="6">
    <location>
        <begin position="71"/>
        <end position="87"/>
    </location>
</feature>
<evidence type="ECO:0000256" key="1">
    <source>
        <dbReference type="ARBA" id="ARBA00004141"/>
    </source>
</evidence>
<feature type="transmembrane region" description="Helical" evidence="7">
    <location>
        <begin position="112"/>
        <end position="133"/>
    </location>
</feature>
<dbReference type="InterPro" id="IPR006685">
    <property type="entry name" value="MscS_channel_2nd"/>
</dbReference>
<evidence type="ECO:0000256" key="5">
    <source>
        <dbReference type="ARBA" id="ARBA00023136"/>
    </source>
</evidence>
<dbReference type="Proteomes" id="UP000070544">
    <property type="component" value="Unassembled WGS sequence"/>
</dbReference>
<dbReference type="SUPFAM" id="SSF50182">
    <property type="entry name" value="Sm-like ribonucleoproteins"/>
    <property type="match status" value="1"/>
</dbReference>
<dbReference type="SUPFAM" id="SSF47473">
    <property type="entry name" value="EF-hand"/>
    <property type="match status" value="1"/>
</dbReference>
<dbReference type="GO" id="GO:0006820">
    <property type="term" value="P:monoatomic anion transport"/>
    <property type="evidence" value="ECO:0007669"/>
    <property type="project" value="TreeGrafter"/>
</dbReference>
<evidence type="ECO:0000313" key="10">
    <source>
        <dbReference type="Proteomes" id="UP000070544"/>
    </source>
</evidence>
<organism evidence="9 10">
    <name type="scientific">Gonapodya prolifera (strain JEL478)</name>
    <name type="common">Monoblepharis prolifera</name>
    <dbReference type="NCBI Taxonomy" id="1344416"/>
    <lineage>
        <taxon>Eukaryota</taxon>
        <taxon>Fungi</taxon>
        <taxon>Fungi incertae sedis</taxon>
        <taxon>Chytridiomycota</taxon>
        <taxon>Chytridiomycota incertae sedis</taxon>
        <taxon>Monoblepharidomycetes</taxon>
        <taxon>Monoblepharidales</taxon>
        <taxon>Gonapodyaceae</taxon>
        <taxon>Gonapodya</taxon>
    </lineage>
</organism>
<gene>
    <name evidence="9" type="ORF">M427DRAFT_149681</name>
</gene>
<dbReference type="OrthoDB" id="544685at2759"/>
<keyword evidence="4 7" id="KW-1133">Transmembrane helix</keyword>
<dbReference type="InterPro" id="IPR010920">
    <property type="entry name" value="LSM_dom_sf"/>
</dbReference>
<feature type="transmembrane region" description="Helical" evidence="7">
    <location>
        <begin position="480"/>
        <end position="502"/>
    </location>
</feature>
<proteinExistence type="inferred from homology"/>
<dbReference type="GO" id="GO:0005886">
    <property type="term" value="C:plasma membrane"/>
    <property type="evidence" value="ECO:0007669"/>
    <property type="project" value="TreeGrafter"/>
</dbReference>
<accession>A0A138ZYI3</accession>
<feature type="domain" description="EF-hand" evidence="8">
    <location>
        <begin position="427"/>
        <end position="462"/>
    </location>
</feature>
<comment type="subcellular location">
    <subcellularLocation>
        <location evidence="1">Membrane</location>
        <topology evidence="1">Multi-pass membrane protein</topology>
    </subcellularLocation>
</comment>
<evidence type="ECO:0000256" key="7">
    <source>
        <dbReference type="SAM" id="Phobius"/>
    </source>
</evidence>
<dbReference type="PANTHER" id="PTHR31618">
    <property type="entry name" value="MECHANOSENSITIVE ION CHANNEL PROTEIN 5"/>
    <property type="match status" value="1"/>
</dbReference>
<evidence type="ECO:0000256" key="2">
    <source>
        <dbReference type="ARBA" id="ARBA00008017"/>
    </source>
</evidence>
<dbReference type="InterPro" id="IPR002048">
    <property type="entry name" value="EF_hand_dom"/>
</dbReference>
<evidence type="ECO:0000256" key="3">
    <source>
        <dbReference type="ARBA" id="ARBA00022692"/>
    </source>
</evidence>
<dbReference type="PROSITE" id="PS50222">
    <property type="entry name" value="EF_HAND_2"/>
    <property type="match status" value="1"/>
</dbReference>
<comment type="similarity">
    <text evidence="2">Belongs to the MscS (TC 1.A.23) family.</text>
</comment>
<dbReference type="InterPro" id="IPR023408">
    <property type="entry name" value="MscS_beta-dom_sf"/>
</dbReference>
<feature type="transmembrane region" description="Helical" evidence="7">
    <location>
        <begin position="233"/>
        <end position="251"/>
    </location>
</feature>
<dbReference type="GO" id="GO:0005509">
    <property type="term" value="F:calcium ion binding"/>
    <property type="evidence" value="ECO:0007669"/>
    <property type="project" value="InterPro"/>
</dbReference>
<sequence>MASPSKALEEELALASLAIVGDRDRNDTSTEDFDPIAQRKFRTIGASATDSSDEKLTMRLGAQPNEEKEEEFNWDKNSEGDPEHAEETGDDEIEGDELCFPFWHRLSTLGQWLFVNTILVLILLPIALISKYAFAEETQISHVALSLWCLFVGITILSLGVCRSLVYLAIELWKWRMKRLRYLERVQLVESLQGWVTLAMWSLVNYGIWIWILQTQVCKNAALNKDDACSPNYTLTRIFLGVVFSAIAFFFKSYAFHSFVRSFHEVAFRERITNLRFAENVLDTLREARKRAKPKAPTLTGTESATVITLEGLDLATSLPKKESVDAPPKALNTSLGNPVTKLREDRTLRPLYKTFLPAVDLDLVKLTGDLVLDDTGKSTSGASSSGIAKVDAERDEARKLARKIFEWLCPEDKPEISVEQFYRVFNKPGVAKKAFAIFDTNGQGGISAREMRSSVVNIFEERRNLSKSISDMHKALAKLNLVLTVVTVFILLFVWLLVFGVDLSSVFVTLTTLLVISSYFVGSSLSSTFTAVVFLFVTHPYDVGDLIQIQLSGTFFTFTVMEMNILTTTLKKDDGLTAIVPNNILSQNFIYNVRRSAPQSQSISLDVPFDTDVKKVAELREMLKSWVQKERHDYGSSYVLMLDADGAKYTIKLIIGVVHRDNFQDGGKATQRKDKFIHKIKELLKELQILPTTPPPTSEISISKDLQQLLGASVSSR</sequence>
<evidence type="ECO:0000256" key="6">
    <source>
        <dbReference type="SAM" id="MobiDB-lite"/>
    </source>
</evidence>
<dbReference type="Pfam" id="PF00924">
    <property type="entry name" value="MS_channel_2nd"/>
    <property type="match status" value="1"/>
</dbReference>
<evidence type="ECO:0000313" key="9">
    <source>
        <dbReference type="EMBL" id="KXS09559.1"/>
    </source>
</evidence>
<feature type="region of interest" description="Disordered" evidence="6">
    <location>
        <begin position="44"/>
        <end position="90"/>
    </location>
</feature>
<protein>
    <recommendedName>
        <fullName evidence="8">EF-hand domain-containing protein</fullName>
    </recommendedName>
</protein>
<keyword evidence="5 7" id="KW-0472">Membrane</keyword>
<dbReference type="PANTHER" id="PTHR31618:SF1">
    <property type="entry name" value="EF-HAND DOMAIN-CONTAINING PROTEIN"/>
    <property type="match status" value="1"/>
</dbReference>
<dbReference type="Gene3D" id="2.30.30.60">
    <property type="match status" value="1"/>
</dbReference>
<evidence type="ECO:0000256" key="4">
    <source>
        <dbReference type="ARBA" id="ARBA00022989"/>
    </source>
</evidence>
<keyword evidence="3 7" id="KW-0812">Transmembrane</keyword>
<feature type="transmembrane region" description="Helical" evidence="7">
    <location>
        <begin position="191"/>
        <end position="213"/>
    </location>
</feature>
<feature type="transmembrane region" description="Helical" evidence="7">
    <location>
        <begin position="514"/>
        <end position="538"/>
    </location>
</feature>
<name>A0A138ZYI3_GONPJ</name>
<dbReference type="Gene3D" id="1.10.238.10">
    <property type="entry name" value="EF-hand"/>
    <property type="match status" value="1"/>
</dbReference>
<evidence type="ECO:0000259" key="8">
    <source>
        <dbReference type="PROSITE" id="PS50222"/>
    </source>
</evidence>
<keyword evidence="10" id="KW-1185">Reference proteome</keyword>
<dbReference type="EMBL" id="KQ965858">
    <property type="protein sequence ID" value="KXS09559.1"/>
    <property type="molecule type" value="Genomic_DNA"/>
</dbReference>